<evidence type="ECO:0000313" key="3">
    <source>
        <dbReference type="Proteomes" id="UP000199620"/>
    </source>
</evidence>
<evidence type="ECO:0000313" key="1">
    <source>
        <dbReference type="EMBL" id="KAA2228842.1"/>
    </source>
</evidence>
<dbReference type="AlphaFoldDB" id="A0A5B2UQY0"/>
<evidence type="ECO:0008006" key="5">
    <source>
        <dbReference type="Google" id="ProtNLM"/>
    </source>
</evidence>
<dbReference type="OrthoDB" id="6985180at2"/>
<dbReference type="Proteomes" id="UP000325296">
    <property type="component" value="Unassembled WGS sequence"/>
</dbReference>
<name>A0A5B2UQY0_9PSED</name>
<evidence type="ECO:0000313" key="4">
    <source>
        <dbReference type="Proteomes" id="UP000325296"/>
    </source>
</evidence>
<gene>
    <name evidence="1" type="ORF">F1720_16640</name>
    <name evidence="2" type="ORF">SAMN04490181_4934</name>
</gene>
<accession>A0A5B2UQY0</accession>
<dbReference type="Proteomes" id="UP000199620">
    <property type="component" value="Chromosome I"/>
</dbReference>
<organism evidence="1 4">
    <name type="scientific">Pseudomonas brenneri</name>
    <dbReference type="NCBI Taxonomy" id="129817"/>
    <lineage>
        <taxon>Bacteria</taxon>
        <taxon>Pseudomonadati</taxon>
        <taxon>Pseudomonadota</taxon>
        <taxon>Gammaproteobacteria</taxon>
        <taxon>Pseudomonadales</taxon>
        <taxon>Pseudomonadaceae</taxon>
        <taxon>Pseudomonas</taxon>
    </lineage>
</organism>
<dbReference type="EMBL" id="LT629800">
    <property type="protein sequence ID" value="SDV10528.1"/>
    <property type="molecule type" value="Genomic_DNA"/>
</dbReference>
<sequence>MPTINIRSGFLGISEKKKIALKVARELKGHGLDPAHCMVIFSALDEDSVFSAGLSMPINHGDSKKSRVFFIRASIAASRDQFFRKDFATQLFNFFNAQFADVFFYLQYEDVFPESVFYSTGEALNNAAIKG</sequence>
<keyword evidence="3" id="KW-1185">Reference proteome</keyword>
<dbReference type="EMBL" id="VUOL01000009">
    <property type="protein sequence ID" value="KAA2228842.1"/>
    <property type="molecule type" value="Genomic_DNA"/>
</dbReference>
<dbReference type="RefSeq" id="WP_139115756.1">
    <property type="nucleotide sequence ID" value="NZ_BMNU01000009.1"/>
</dbReference>
<protein>
    <recommendedName>
        <fullName evidence="5">Tautomerase-like protein</fullName>
    </recommendedName>
</protein>
<proteinExistence type="predicted"/>
<reference evidence="2 3" key="1">
    <citation type="submission" date="2016-10" db="EMBL/GenBank/DDBJ databases">
        <authorList>
            <person name="Varghese N."/>
            <person name="Submissions S."/>
        </authorList>
    </citation>
    <scope>NUCLEOTIDE SEQUENCE [LARGE SCALE GENOMIC DNA]</scope>
    <source>
        <strain evidence="2 3">BS2771</strain>
    </source>
</reference>
<evidence type="ECO:0000313" key="2">
    <source>
        <dbReference type="EMBL" id="SDV10528.1"/>
    </source>
</evidence>
<reference evidence="1 4" key="2">
    <citation type="submission" date="2019-09" db="EMBL/GenBank/DDBJ databases">
        <title>Draft genome sequence of Pseudomonas brenneri CCUG 51514(T).</title>
        <authorList>
            <person name="Tunovic T."/>
            <person name="Pineiro-Iglesias B."/>
            <person name="Unosson C."/>
            <person name="Inganas E."/>
            <person name="Ohlen M."/>
            <person name="Cardew S."/>
            <person name="Jensie-Markopoulos S."/>
            <person name="Salva-Serra F."/>
            <person name="Jaen-Luchoro D."/>
            <person name="Svensson-Stadler L."/>
            <person name="Chun J."/>
            <person name="Moore E."/>
        </authorList>
    </citation>
    <scope>NUCLEOTIDE SEQUENCE [LARGE SCALE GENOMIC DNA]</scope>
    <source>
        <strain evidence="1 4">CCUG 51514</strain>
    </source>
</reference>